<dbReference type="GO" id="GO:0009102">
    <property type="term" value="P:biotin biosynthetic process"/>
    <property type="evidence" value="ECO:0007669"/>
    <property type="project" value="TreeGrafter"/>
</dbReference>
<dbReference type="Proteomes" id="UP001149079">
    <property type="component" value="Unassembled WGS sequence"/>
</dbReference>
<dbReference type="InterPro" id="IPR015424">
    <property type="entry name" value="PyrdxlP-dep_Trfase"/>
</dbReference>
<gene>
    <name evidence="6" type="ORF">N7515_010131</name>
</gene>
<comment type="similarity">
    <text evidence="2">Belongs to the class-II pyridoxal-phosphate-dependent aminotransferase family. BioF subfamily.</text>
</comment>
<comment type="cofactor">
    <cofactor evidence="1">
        <name>pyridoxal 5'-phosphate</name>
        <dbReference type="ChEBI" id="CHEBI:597326"/>
    </cofactor>
</comment>
<proteinExistence type="inferred from homology"/>
<dbReference type="InterPro" id="IPR050087">
    <property type="entry name" value="AON_synthase_class-II"/>
</dbReference>
<evidence type="ECO:0000259" key="5">
    <source>
        <dbReference type="Pfam" id="PF00155"/>
    </source>
</evidence>
<dbReference type="OrthoDB" id="2382073at2759"/>
<dbReference type="Gene3D" id="3.90.1150.10">
    <property type="entry name" value="Aspartate Aminotransferase, domain 1"/>
    <property type="match status" value="1"/>
</dbReference>
<evidence type="ECO:0000256" key="1">
    <source>
        <dbReference type="ARBA" id="ARBA00001933"/>
    </source>
</evidence>
<dbReference type="SUPFAM" id="SSF53383">
    <property type="entry name" value="PLP-dependent transferases"/>
    <property type="match status" value="1"/>
</dbReference>
<evidence type="ECO:0000256" key="2">
    <source>
        <dbReference type="ARBA" id="ARBA00010008"/>
    </source>
</evidence>
<dbReference type="Gene3D" id="3.40.640.10">
    <property type="entry name" value="Type I PLP-dependent aspartate aminotransferase-like (Major domain)"/>
    <property type="match status" value="1"/>
</dbReference>
<dbReference type="Pfam" id="PF00155">
    <property type="entry name" value="Aminotran_1_2"/>
    <property type="match status" value="1"/>
</dbReference>
<protein>
    <submittedName>
        <fullName evidence="6">Class II aminotransferase/8-amino-7-oxononanoate synthase</fullName>
    </submittedName>
</protein>
<keyword evidence="4" id="KW-0663">Pyridoxal phosphate</keyword>
<comment type="caution">
    <text evidence="6">The sequence shown here is derived from an EMBL/GenBank/DDBJ whole genome shotgun (WGS) entry which is preliminary data.</text>
</comment>
<dbReference type="PANTHER" id="PTHR13693">
    <property type="entry name" value="CLASS II AMINOTRANSFERASE/8-AMINO-7-OXONONANOATE SYNTHASE"/>
    <property type="match status" value="1"/>
</dbReference>
<dbReference type="GeneID" id="81410045"/>
<dbReference type="GO" id="GO:0030170">
    <property type="term" value="F:pyridoxal phosphate binding"/>
    <property type="evidence" value="ECO:0007669"/>
    <property type="project" value="InterPro"/>
</dbReference>
<feature type="domain" description="Aminotransferase class I/classII large" evidence="5">
    <location>
        <begin position="36"/>
        <end position="410"/>
    </location>
</feature>
<dbReference type="InterPro" id="IPR004839">
    <property type="entry name" value="Aminotransferase_I/II_large"/>
</dbReference>
<accession>A0A9W9KV55</accession>
<evidence type="ECO:0000256" key="3">
    <source>
        <dbReference type="ARBA" id="ARBA00022679"/>
    </source>
</evidence>
<reference evidence="6" key="1">
    <citation type="submission" date="2022-11" db="EMBL/GenBank/DDBJ databases">
        <authorList>
            <person name="Petersen C."/>
        </authorList>
    </citation>
    <scope>NUCLEOTIDE SEQUENCE</scope>
    <source>
        <strain evidence="6">IBT 22155</strain>
    </source>
</reference>
<dbReference type="InterPro" id="IPR015422">
    <property type="entry name" value="PyrdxlP-dep_Trfase_small"/>
</dbReference>
<sequence length="427" mass="47643">MNSGIDTLCHKLEQTLARRREKGRLMVPPSPAKLDDLIDFSSNDSLDLSTSGALTKAFMNEIKTHPAFTVGSTSSRILDGTKQYLLDLERDIAKFHRAETAMFFNSGFDANVALWSTIPQPGDFILHDEYVHASIHDGMRRGRATTLSFKHNDCQAFGSCLEKIRTENSGIAEGSQVVFIALESFYSMDGDSAPVVELLEVAHKTLPRKNFIFSIDEAHSNGIVGPNGSGFVSHYGLEEQFPIRLQTCGKALGSTGGIAALLCNETIKFTLLNYARGVIFSTAPSFVSAAAVRAGYDIVGSKEGEDRRKRLQSNVYRFYHQLTSHPDWPQIKRKGTIYLPTEHTWNLGPFQSPIVPVVPRYDLADDLAKYLEQAKYWVNTVHYPIVPDKMDRVRIVLHADNTQQQIDHVAVLIMQWAKKQGGRQAQL</sequence>
<evidence type="ECO:0000256" key="4">
    <source>
        <dbReference type="ARBA" id="ARBA00022898"/>
    </source>
</evidence>
<keyword evidence="3" id="KW-0808">Transferase</keyword>
<evidence type="ECO:0000313" key="6">
    <source>
        <dbReference type="EMBL" id="KAJ5120743.1"/>
    </source>
</evidence>
<name>A0A9W9KV55_9EURO</name>
<dbReference type="PANTHER" id="PTHR13693:SF77">
    <property type="entry name" value="8-AMINO-7-OXONONANOATE SYNTHASE"/>
    <property type="match status" value="1"/>
</dbReference>
<dbReference type="EMBL" id="JAPQKL010000008">
    <property type="protein sequence ID" value="KAJ5120743.1"/>
    <property type="molecule type" value="Genomic_DNA"/>
</dbReference>
<keyword evidence="7" id="KW-1185">Reference proteome</keyword>
<dbReference type="RefSeq" id="XP_056517247.1">
    <property type="nucleotide sequence ID" value="XM_056670874.1"/>
</dbReference>
<reference evidence="6" key="2">
    <citation type="journal article" date="2023" name="IMA Fungus">
        <title>Comparative genomic study of the Penicillium genus elucidates a diverse pangenome and 15 lateral gene transfer events.</title>
        <authorList>
            <person name="Petersen C."/>
            <person name="Sorensen T."/>
            <person name="Nielsen M.R."/>
            <person name="Sondergaard T.E."/>
            <person name="Sorensen J.L."/>
            <person name="Fitzpatrick D.A."/>
            <person name="Frisvad J.C."/>
            <person name="Nielsen K.L."/>
        </authorList>
    </citation>
    <scope>NUCLEOTIDE SEQUENCE</scope>
    <source>
        <strain evidence="6">IBT 22155</strain>
    </source>
</reference>
<dbReference type="GO" id="GO:0008483">
    <property type="term" value="F:transaminase activity"/>
    <property type="evidence" value="ECO:0007669"/>
    <property type="project" value="UniProtKB-KW"/>
</dbReference>
<organism evidence="6 7">
    <name type="scientific">Penicillium bovifimosum</name>
    <dbReference type="NCBI Taxonomy" id="126998"/>
    <lineage>
        <taxon>Eukaryota</taxon>
        <taxon>Fungi</taxon>
        <taxon>Dikarya</taxon>
        <taxon>Ascomycota</taxon>
        <taxon>Pezizomycotina</taxon>
        <taxon>Eurotiomycetes</taxon>
        <taxon>Eurotiomycetidae</taxon>
        <taxon>Eurotiales</taxon>
        <taxon>Aspergillaceae</taxon>
        <taxon>Penicillium</taxon>
    </lineage>
</organism>
<keyword evidence="6" id="KW-0032">Aminotransferase</keyword>
<evidence type="ECO:0000313" key="7">
    <source>
        <dbReference type="Proteomes" id="UP001149079"/>
    </source>
</evidence>
<dbReference type="InterPro" id="IPR015421">
    <property type="entry name" value="PyrdxlP-dep_Trfase_major"/>
</dbReference>
<dbReference type="AlphaFoldDB" id="A0A9W9KV55"/>